<evidence type="ECO:0000256" key="1">
    <source>
        <dbReference type="SAM" id="Phobius"/>
    </source>
</evidence>
<proteinExistence type="predicted"/>
<accession>A0AAF0CR21</accession>
<dbReference type="AlphaFoldDB" id="A0AAF0CR21"/>
<feature type="transmembrane region" description="Helical" evidence="1">
    <location>
        <begin position="12"/>
        <end position="33"/>
    </location>
</feature>
<name>A0AAF0CR21_9BACT</name>
<keyword evidence="1" id="KW-0472">Membrane</keyword>
<protein>
    <submittedName>
        <fullName evidence="2">Uncharacterized protein</fullName>
    </submittedName>
</protein>
<sequence>MSDTQSTPSAATWPLVAAIVGVFAIFLIIMQVARTPVTPLSQAVNMPEDAQWRLTSEGRKAKLAELRGNAASSANSYGWINQDAGVVRLPVERAIELTLAEINADR</sequence>
<keyword evidence="3" id="KW-1185">Reference proteome</keyword>
<keyword evidence="1" id="KW-0812">Transmembrane</keyword>
<keyword evidence="1" id="KW-1133">Transmembrane helix</keyword>
<evidence type="ECO:0000313" key="2">
    <source>
        <dbReference type="EMBL" id="WED66476.1"/>
    </source>
</evidence>
<organism evidence="2 3">
    <name type="scientific">Synoicihabitans lomoniglobus</name>
    <dbReference type="NCBI Taxonomy" id="2909285"/>
    <lineage>
        <taxon>Bacteria</taxon>
        <taxon>Pseudomonadati</taxon>
        <taxon>Verrucomicrobiota</taxon>
        <taxon>Opitutia</taxon>
        <taxon>Opitutales</taxon>
        <taxon>Opitutaceae</taxon>
        <taxon>Synoicihabitans</taxon>
    </lineage>
</organism>
<evidence type="ECO:0000313" key="3">
    <source>
        <dbReference type="Proteomes" id="UP001218638"/>
    </source>
</evidence>
<dbReference type="Proteomes" id="UP001218638">
    <property type="component" value="Chromosome"/>
</dbReference>
<dbReference type="EMBL" id="CP119075">
    <property type="protein sequence ID" value="WED66476.1"/>
    <property type="molecule type" value="Genomic_DNA"/>
</dbReference>
<reference evidence="2" key="1">
    <citation type="submission" date="2023-03" db="EMBL/GenBank/DDBJ databases">
        <title>Lomoglobus Profundus gen. nov., sp. nov., a novel member of the phylum Verrucomicrobia, isolated from deep-marine sediment of South China Sea.</title>
        <authorList>
            <person name="Ahmad T."/>
            <person name="Ishaq S.E."/>
            <person name="Wang F."/>
        </authorList>
    </citation>
    <scope>NUCLEOTIDE SEQUENCE</scope>
    <source>
        <strain evidence="2">LMO-M01</strain>
    </source>
</reference>
<dbReference type="KEGG" id="slom:PXH66_06395"/>
<dbReference type="RefSeq" id="WP_330929078.1">
    <property type="nucleotide sequence ID" value="NZ_CP119075.1"/>
</dbReference>
<gene>
    <name evidence="2" type="ORF">PXH66_06395</name>
</gene>